<evidence type="ECO:0000313" key="2">
    <source>
        <dbReference type="Proteomes" id="UP000499080"/>
    </source>
</evidence>
<dbReference type="EMBL" id="BGPR01012581">
    <property type="protein sequence ID" value="GBN56741.1"/>
    <property type="molecule type" value="Genomic_DNA"/>
</dbReference>
<name>A0A4Y2PZQ6_ARAVE</name>
<keyword evidence="2" id="KW-1185">Reference proteome</keyword>
<dbReference type="Proteomes" id="UP000499080">
    <property type="component" value="Unassembled WGS sequence"/>
</dbReference>
<protein>
    <submittedName>
        <fullName evidence="1">Uncharacterized protein</fullName>
    </submittedName>
</protein>
<proteinExistence type="predicted"/>
<accession>A0A4Y2PZQ6</accession>
<dbReference type="AlphaFoldDB" id="A0A4Y2PZQ6"/>
<gene>
    <name evidence="1" type="ORF">AVEN_38957_1</name>
</gene>
<evidence type="ECO:0000313" key="1">
    <source>
        <dbReference type="EMBL" id="GBN56741.1"/>
    </source>
</evidence>
<sequence length="102" mass="11748">MKRVDLGEEKIISILPKCYTENIANISLDFPNSQAGKEEPKQVRFAVEYRANCTEDRGSLGKIISILPKVPYKKILQLINLDIQYRFTETKIKSNVRFTLNT</sequence>
<reference evidence="1 2" key="1">
    <citation type="journal article" date="2019" name="Sci. Rep.">
        <title>Orb-weaving spider Araneus ventricosus genome elucidates the spidroin gene catalogue.</title>
        <authorList>
            <person name="Kono N."/>
            <person name="Nakamura H."/>
            <person name="Ohtoshi R."/>
            <person name="Moran D.A.P."/>
            <person name="Shinohara A."/>
            <person name="Yoshida Y."/>
            <person name="Fujiwara M."/>
            <person name="Mori M."/>
            <person name="Tomita M."/>
            <person name="Arakawa K."/>
        </authorList>
    </citation>
    <scope>NUCLEOTIDE SEQUENCE [LARGE SCALE GENOMIC DNA]</scope>
</reference>
<comment type="caution">
    <text evidence="1">The sequence shown here is derived from an EMBL/GenBank/DDBJ whole genome shotgun (WGS) entry which is preliminary data.</text>
</comment>
<organism evidence="1 2">
    <name type="scientific">Araneus ventricosus</name>
    <name type="common">Orbweaver spider</name>
    <name type="synonym">Epeira ventricosa</name>
    <dbReference type="NCBI Taxonomy" id="182803"/>
    <lineage>
        <taxon>Eukaryota</taxon>
        <taxon>Metazoa</taxon>
        <taxon>Ecdysozoa</taxon>
        <taxon>Arthropoda</taxon>
        <taxon>Chelicerata</taxon>
        <taxon>Arachnida</taxon>
        <taxon>Araneae</taxon>
        <taxon>Araneomorphae</taxon>
        <taxon>Entelegynae</taxon>
        <taxon>Araneoidea</taxon>
        <taxon>Araneidae</taxon>
        <taxon>Araneus</taxon>
    </lineage>
</organism>